<feature type="domain" description="Aminoacyl-tRNA synthetase class Ia" evidence="11">
    <location>
        <begin position="12"/>
        <end position="217"/>
    </location>
</feature>
<dbReference type="InterPro" id="IPR014729">
    <property type="entry name" value="Rossmann-like_a/b/a_fold"/>
</dbReference>
<evidence type="ECO:0000256" key="8">
    <source>
        <dbReference type="ARBA" id="ARBA00047469"/>
    </source>
</evidence>
<dbReference type="CDD" id="cd00812">
    <property type="entry name" value="LeuRS_core"/>
    <property type="match status" value="1"/>
</dbReference>
<comment type="catalytic activity">
    <reaction evidence="8 9">
        <text>tRNA(Leu) + L-leucine + ATP = L-leucyl-tRNA(Leu) + AMP + diphosphate</text>
        <dbReference type="Rhea" id="RHEA:11688"/>
        <dbReference type="Rhea" id="RHEA-COMP:9613"/>
        <dbReference type="Rhea" id="RHEA-COMP:9622"/>
        <dbReference type="ChEBI" id="CHEBI:30616"/>
        <dbReference type="ChEBI" id="CHEBI:33019"/>
        <dbReference type="ChEBI" id="CHEBI:57427"/>
        <dbReference type="ChEBI" id="CHEBI:78442"/>
        <dbReference type="ChEBI" id="CHEBI:78494"/>
        <dbReference type="ChEBI" id="CHEBI:456215"/>
        <dbReference type="EC" id="6.1.1.4"/>
    </reaction>
</comment>
<evidence type="ECO:0000256" key="7">
    <source>
        <dbReference type="ARBA" id="ARBA00023146"/>
    </source>
</evidence>
<evidence type="ECO:0000313" key="14">
    <source>
        <dbReference type="EMBL" id="OGZ70682.1"/>
    </source>
</evidence>
<dbReference type="InterPro" id="IPR001412">
    <property type="entry name" value="aa-tRNA-synth_I_CS"/>
</dbReference>
<evidence type="ECO:0000256" key="6">
    <source>
        <dbReference type="ARBA" id="ARBA00022917"/>
    </source>
</evidence>
<evidence type="ECO:0000313" key="15">
    <source>
        <dbReference type="Proteomes" id="UP000179214"/>
    </source>
</evidence>
<feature type="domain" description="Aminoacyl-tRNA synthetase class Ia" evidence="11">
    <location>
        <begin position="379"/>
        <end position="572"/>
    </location>
</feature>
<dbReference type="PANTHER" id="PTHR43740:SF2">
    <property type="entry name" value="LEUCINE--TRNA LIGASE, MITOCHONDRIAL"/>
    <property type="match status" value="1"/>
</dbReference>
<keyword evidence="3 9" id="KW-0436">Ligase</keyword>
<dbReference type="PANTHER" id="PTHR43740">
    <property type="entry name" value="LEUCYL-TRNA SYNTHETASE"/>
    <property type="match status" value="1"/>
</dbReference>
<accession>A0A1G2I7A3</accession>
<evidence type="ECO:0000256" key="3">
    <source>
        <dbReference type="ARBA" id="ARBA00022598"/>
    </source>
</evidence>
<feature type="domain" description="Leucyl-tRNA synthetase editing" evidence="13">
    <location>
        <begin position="220"/>
        <end position="360"/>
    </location>
</feature>
<dbReference type="InterPro" id="IPR009008">
    <property type="entry name" value="Val/Leu/Ile-tRNA-synth_edit"/>
</dbReference>
<gene>
    <name evidence="9" type="primary">leuS</name>
    <name evidence="14" type="ORF">A3F47_00240</name>
</gene>
<dbReference type="InterPro" id="IPR009080">
    <property type="entry name" value="tRNAsynth_Ia_anticodon-bd"/>
</dbReference>
<sequence length="768" mass="88755">MIKYNPKKIEAKWQKKWYSTNVFAAKNFSKKKKFYLLDEFPYPSGDGLHVGHCRPYIALDLIARKKRMQGFNVLYPMGWDAFGLPTENYAIKMGLQPAVVTKKNTDNFKKQMKSLGLSFDWSREINTTDPKYYKWTQWIFIKLFEKGLAYKDKMAINWCPKDKIGLANEEVVSGKCERCGTSVEKREKEQWLIKITKYADRLLKDLDLVDYPERVKISQKDWIGKSEGAEIEFSLNNFQEKIKVFTTRPDTIFGCTFLVVAPEHAIIEKIKSKISNWQEVENYINQAKNKSDLQRQENKEKTGIEIRGVKAMNPADKKEIQIFVADYVMVNYGTGAIMAVPADDKRDEEFAEKYNLPIIKDYQKAGFEDFGKKVVQYKLRDWIFSRQHYWGEPIPMIFCSTCGWQTVPEKDLPVELPKVKKYEPTDTGESPLSAMEKWVKVKCPECGGTARRETDTMPNWAGSNWYFLRYTDSKNSKKLADEKLLNYWMPVDWYNGGMEHTTLHLLYSRFIFKFLYDIGAVPKQLGSEPYKKRTSHGVILGQGGVKMSKSLGNVINPDDVVKQYGADTLRVYEMFMGPFEQMIPWDEKGIVGARRFLEKVYVLAHQKSFAKKGNDALESLINKTIKKVSEDIEAMKFNTAISSLMILVNAFFEKPEEITKENIKNLMLILSPFAPHLAEELWSELKLKGLCSQQAWPKYSEKFIKEEKVLLIVQINGKVRDKIEIAAGMSQKEIEEIALHAPKVKNLIGANQIKKIIFVPNKLINIVI</sequence>
<evidence type="ECO:0000259" key="13">
    <source>
        <dbReference type="Pfam" id="PF13603"/>
    </source>
</evidence>
<keyword evidence="2 9" id="KW-0963">Cytoplasm</keyword>
<dbReference type="GO" id="GO:0005829">
    <property type="term" value="C:cytosol"/>
    <property type="evidence" value="ECO:0007669"/>
    <property type="project" value="TreeGrafter"/>
</dbReference>
<evidence type="ECO:0000256" key="5">
    <source>
        <dbReference type="ARBA" id="ARBA00022840"/>
    </source>
</evidence>
<dbReference type="Pfam" id="PF08264">
    <property type="entry name" value="Anticodon_1"/>
    <property type="match status" value="1"/>
</dbReference>
<evidence type="ECO:0000256" key="2">
    <source>
        <dbReference type="ARBA" id="ARBA00022490"/>
    </source>
</evidence>
<dbReference type="PROSITE" id="PS00178">
    <property type="entry name" value="AA_TRNA_LIGASE_I"/>
    <property type="match status" value="1"/>
</dbReference>
<feature type="binding site" evidence="9">
    <location>
        <position position="549"/>
    </location>
    <ligand>
        <name>ATP</name>
        <dbReference type="ChEBI" id="CHEBI:30616"/>
    </ligand>
</feature>
<dbReference type="Gene3D" id="3.40.50.620">
    <property type="entry name" value="HUPs"/>
    <property type="match status" value="2"/>
</dbReference>
<keyword evidence="6 9" id="KW-0648">Protein biosynthesis</keyword>
<dbReference type="Gene3D" id="1.10.730.10">
    <property type="entry name" value="Isoleucyl-tRNA Synthetase, Domain 1"/>
    <property type="match status" value="1"/>
</dbReference>
<dbReference type="HAMAP" id="MF_00049_B">
    <property type="entry name" value="Leu_tRNA_synth_B"/>
    <property type="match status" value="1"/>
</dbReference>
<evidence type="ECO:0000256" key="1">
    <source>
        <dbReference type="ARBA" id="ARBA00005594"/>
    </source>
</evidence>
<dbReference type="CDD" id="cd07958">
    <property type="entry name" value="Anticodon_Ia_Leu_BEm"/>
    <property type="match status" value="1"/>
</dbReference>
<dbReference type="EMBL" id="MHOV01000005">
    <property type="protein sequence ID" value="OGZ70682.1"/>
    <property type="molecule type" value="Genomic_DNA"/>
</dbReference>
<dbReference type="FunFam" id="3.40.50.620:FF:000077">
    <property type="entry name" value="Leucine--tRNA ligase"/>
    <property type="match status" value="1"/>
</dbReference>
<keyword evidence="5 9" id="KW-0067">ATP-binding</keyword>
<dbReference type="InterPro" id="IPR002302">
    <property type="entry name" value="Leu-tRNA-ligase"/>
</dbReference>
<evidence type="ECO:0000256" key="10">
    <source>
        <dbReference type="RuleBase" id="RU363035"/>
    </source>
</evidence>
<dbReference type="FunFam" id="3.40.50.620:FF:000056">
    <property type="entry name" value="Leucine--tRNA ligase"/>
    <property type="match status" value="1"/>
</dbReference>
<dbReference type="Proteomes" id="UP000179214">
    <property type="component" value="Unassembled WGS sequence"/>
</dbReference>
<dbReference type="Pfam" id="PF13603">
    <property type="entry name" value="tRNA-synt_1_2"/>
    <property type="match status" value="1"/>
</dbReference>
<keyword evidence="4 9" id="KW-0547">Nucleotide-binding</keyword>
<dbReference type="InterPro" id="IPR025709">
    <property type="entry name" value="Leu_tRNA-synth_edit"/>
</dbReference>
<dbReference type="PRINTS" id="PR00985">
    <property type="entry name" value="TRNASYNTHLEU"/>
</dbReference>
<evidence type="ECO:0000256" key="4">
    <source>
        <dbReference type="ARBA" id="ARBA00022741"/>
    </source>
</evidence>
<feature type="short sequence motif" description="'KMSKS' region" evidence="9">
    <location>
        <begin position="546"/>
        <end position="550"/>
    </location>
</feature>
<dbReference type="FunFam" id="1.10.730.10:FF:000011">
    <property type="entry name" value="Leucine--tRNA ligase chloroplastic/mitochondrial"/>
    <property type="match status" value="1"/>
</dbReference>
<dbReference type="InterPro" id="IPR002300">
    <property type="entry name" value="aa-tRNA-synth_Ia"/>
</dbReference>
<dbReference type="GO" id="GO:0004823">
    <property type="term" value="F:leucine-tRNA ligase activity"/>
    <property type="evidence" value="ECO:0007669"/>
    <property type="project" value="UniProtKB-UniRule"/>
</dbReference>
<dbReference type="Gene3D" id="3.10.20.590">
    <property type="match status" value="1"/>
</dbReference>
<comment type="subcellular location">
    <subcellularLocation>
        <location evidence="9">Cytoplasm</location>
    </subcellularLocation>
</comment>
<keyword evidence="7 9" id="KW-0030">Aminoacyl-tRNA synthetase</keyword>
<dbReference type="GO" id="GO:0006429">
    <property type="term" value="P:leucyl-tRNA aminoacylation"/>
    <property type="evidence" value="ECO:0007669"/>
    <property type="project" value="UniProtKB-UniRule"/>
</dbReference>
<dbReference type="EC" id="6.1.1.4" evidence="9"/>
<feature type="domain" description="Methionyl/Valyl/Leucyl/Isoleucyl-tRNA synthetase anticodon-binding" evidence="12">
    <location>
        <begin position="617"/>
        <end position="730"/>
    </location>
</feature>
<protein>
    <recommendedName>
        <fullName evidence="9">Leucine--tRNA ligase</fullName>
        <ecNumber evidence="9">6.1.1.4</ecNumber>
    </recommendedName>
    <alternativeName>
        <fullName evidence="9">Leucyl-tRNA synthetase</fullName>
        <shortName evidence="9">LeuRS</shortName>
    </alternativeName>
</protein>
<dbReference type="AlphaFoldDB" id="A0A1G2I7A3"/>
<comment type="similarity">
    <text evidence="1 9 10">Belongs to the class-I aminoacyl-tRNA synthetase family.</text>
</comment>
<proteinExistence type="inferred from homology"/>
<dbReference type="SUPFAM" id="SSF50677">
    <property type="entry name" value="ValRS/IleRS/LeuRS editing domain"/>
    <property type="match status" value="1"/>
</dbReference>
<comment type="caution">
    <text evidence="9">Lacks conserved residue(s) required for the propagation of feature annotation.</text>
</comment>
<reference evidence="14 15" key="1">
    <citation type="journal article" date="2016" name="Nat. Commun.">
        <title>Thousands of microbial genomes shed light on interconnected biogeochemical processes in an aquifer system.</title>
        <authorList>
            <person name="Anantharaman K."/>
            <person name="Brown C.T."/>
            <person name="Hug L.A."/>
            <person name="Sharon I."/>
            <person name="Castelle C.J."/>
            <person name="Probst A.J."/>
            <person name="Thomas B.C."/>
            <person name="Singh A."/>
            <person name="Wilkins M.J."/>
            <person name="Karaoz U."/>
            <person name="Brodie E.L."/>
            <person name="Williams K.H."/>
            <person name="Hubbard S.S."/>
            <person name="Banfield J.F."/>
        </authorList>
    </citation>
    <scope>NUCLEOTIDE SEQUENCE [LARGE SCALE GENOMIC DNA]</scope>
</reference>
<dbReference type="GO" id="GO:0005524">
    <property type="term" value="F:ATP binding"/>
    <property type="evidence" value="ECO:0007669"/>
    <property type="project" value="UniProtKB-UniRule"/>
</dbReference>
<evidence type="ECO:0000259" key="11">
    <source>
        <dbReference type="Pfam" id="PF00133"/>
    </source>
</evidence>
<dbReference type="GO" id="GO:0002161">
    <property type="term" value="F:aminoacyl-tRNA deacylase activity"/>
    <property type="evidence" value="ECO:0007669"/>
    <property type="project" value="InterPro"/>
</dbReference>
<dbReference type="InterPro" id="IPR013155">
    <property type="entry name" value="M/V/L/I-tRNA-synth_anticd-bd"/>
</dbReference>
<evidence type="ECO:0000256" key="9">
    <source>
        <dbReference type="HAMAP-Rule" id="MF_00049"/>
    </source>
</evidence>
<comment type="caution">
    <text evidence="14">The sequence shown here is derived from an EMBL/GenBank/DDBJ whole genome shotgun (WGS) entry which is preliminary data.</text>
</comment>
<name>A0A1G2I7A3_9BACT</name>
<dbReference type="Pfam" id="PF00133">
    <property type="entry name" value="tRNA-synt_1"/>
    <property type="match status" value="2"/>
</dbReference>
<dbReference type="SUPFAM" id="SSF47323">
    <property type="entry name" value="Anticodon-binding domain of a subclass of class I aminoacyl-tRNA synthetases"/>
    <property type="match status" value="1"/>
</dbReference>
<organism evidence="14 15">
    <name type="scientific">Candidatus Staskawiczbacteria bacterium RIFCSPHIGHO2_12_FULL_38_11</name>
    <dbReference type="NCBI Taxonomy" id="1802209"/>
    <lineage>
        <taxon>Bacteria</taxon>
        <taxon>Candidatus Staskawicziibacteriota</taxon>
    </lineage>
</organism>
<evidence type="ECO:0000259" key="12">
    <source>
        <dbReference type="Pfam" id="PF08264"/>
    </source>
</evidence>
<dbReference type="SUPFAM" id="SSF52374">
    <property type="entry name" value="Nucleotidylyl transferase"/>
    <property type="match status" value="1"/>
</dbReference>